<dbReference type="CDD" id="cd21450">
    <property type="entry name" value="DLC-like_DYNLL1-like"/>
    <property type="match status" value="1"/>
</dbReference>
<dbReference type="Proteomes" id="UP000019149">
    <property type="component" value="Unassembled WGS sequence"/>
</dbReference>
<dbReference type="Pfam" id="PF01221">
    <property type="entry name" value="Dynein_light"/>
    <property type="match status" value="1"/>
</dbReference>
<dbReference type="GO" id="GO:0007017">
    <property type="term" value="P:microtubule-based process"/>
    <property type="evidence" value="ECO:0007669"/>
    <property type="project" value="InterPro"/>
</dbReference>
<dbReference type="EMBL" id="LK028585">
    <property type="protein sequence ID" value="CDS21952.1"/>
    <property type="molecule type" value="Genomic_DNA"/>
</dbReference>
<dbReference type="InterPro" id="IPR001372">
    <property type="entry name" value="Dynein_light_chain_typ-1/2"/>
</dbReference>
<name>U6JF49_ECHGR</name>
<dbReference type="SUPFAM" id="SSF54648">
    <property type="entry name" value="DLC"/>
    <property type="match status" value="1"/>
</dbReference>
<dbReference type="EMBL" id="APAU02000040">
    <property type="protein sequence ID" value="EUB59668.1"/>
    <property type="molecule type" value="Genomic_DNA"/>
</dbReference>
<sequence length="103" mass="12327">MESRSRRRSRSRNRERPYEITISTADMSSKMQTFIMEQVIECLNNRSHPKKMCRYIRERCNARYGPSWDCFVAREYYGSFAYVPRHLLGFELNGLNFLIFKGA</sequence>
<reference evidence="1 4" key="2">
    <citation type="journal article" date="2013" name="Nature">
        <title>The genomes of four tapeworm species reveal adaptations to parasitism.</title>
        <authorList>
            <person name="Tsai I.J."/>
            <person name="Zarowiecki M."/>
            <person name="Holroyd N."/>
            <person name="Garciarrubio A."/>
            <person name="Sanchez-Flores A."/>
            <person name="Brooks K.L."/>
            <person name="Tracey A."/>
            <person name="Bobes R.J."/>
            <person name="Fragoso G."/>
            <person name="Sciutto E."/>
            <person name="Aslett M."/>
            <person name="Beasley H."/>
            <person name="Bennett H.M."/>
            <person name="Cai J."/>
            <person name="Camicia F."/>
            <person name="Clark R."/>
            <person name="Cucher M."/>
            <person name="De Silva N."/>
            <person name="Day T.A."/>
            <person name="Deplazes P."/>
            <person name="Estrada K."/>
            <person name="Fernandez C."/>
            <person name="Holland P.W."/>
            <person name="Hou J."/>
            <person name="Hu S."/>
            <person name="Huckvale T."/>
            <person name="Hung S.S."/>
            <person name="Kamenetzky L."/>
            <person name="Keane J.A."/>
            <person name="Kiss F."/>
            <person name="Koziol U."/>
            <person name="Lambert O."/>
            <person name="Liu K."/>
            <person name="Luo X."/>
            <person name="Luo Y."/>
            <person name="Macchiaroli N."/>
            <person name="Nichol S."/>
            <person name="Paps J."/>
            <person name="Parkinson J."/>
            <person name="Pouchkina-Stantcheva N."/>
            <person name="Riddiford N."/>
            <person name="Rosenzvit M."/>
            <person name="Salinas G."/>
            <person name="Wasmuth J.D."/>
            <person name="Zamanian M."/>
            <person name="Zheng Y."/>
            <person name="Cai X."/>
            <person name="Soberon X."/>
            <person name="Olson P.D."/>
            <person name="Laclette J.P."/>
            <person name="Brehm K."/>
            <person name="Berriman M."/>
            <person name="Garciarrubio A."/>
            <person name="Bobes R.J."/>
            <person name="Fragoso G."/>
            <person name="Sanchez-Flores A."/>
            <person name="Estrada K."/>
            <person name="Cevallos M.A."/>
            <person name="Morett E."/>
            <person name="Gonzalez V."/>
            <person name="Portillo T."/>
            <person name="Ochoa-Leyva A."/>
            <person name="Jose M.V."/>
            <person name="Sciutto E."/>
            <person name="Landa A."/>
            <person name="Jimenez L."/>
            <person name="Valdes V."/>
            <person name="Carrero J.C."/>
            <person name="Larralde C."/>
            <person name="Morales-Montor J."/>
            <person name="Limon-Lason J."/>
            <person name="Soberon X."/>
            <person name="Laclette J.P."/>
        </authorList>
    </citation>
    <scope>NUCLEOTIDE SEQUENCE [LARGE SCALE GENOMIC DNA]</scope>
</reference>
<evidence type="ECO:0000313" key="1">
    <source>
        <dbReference type="EMBL" id="CDS21952.1"/>
    </source>
</evidence>
<evidence type="ECO:0000313" key="2">
    <source>
        <dbReference type="EMBL" id="EUB59668.1"/>
    </source>
</evidence>
<dbReference type="OrthoDB" id="10312478at2759"/>
<dbReference type="Proteomes" id="UP000492820">
    <property type="component" value="Unassembled WGS sequence"/>
</dbReference>
<reference evidence="2 3" key="1">
    <citation type="journal article" date="2013" name="Nat. Genet.">
        <title>The genome of the hydatid tapeworm Echinococcus granulosus.</title>
        <authorList>
            <person name="Zheng H."/>
            <person name="Zhang W."/>
            <person name="Zhang L."/>
            <person name="Zhang Z."/>
            <person name="Li J."/>
            <person name="Lu G."/>
            <person name="Zhu Y."/>
            <person name="Wang Y."/>
            <person name="Huang Y."/>
            <person name="Liu J."/>
            <person name="Kang H."/>
            <person name="Chen J."/>
            <person name="Wang L."/>
            <person name="Chen A."/>
            <person name="Yu S."/>
            <person name="Gao Z."/>
            <person name="Jin L."/>
            <person name="Gu W."/>
            <person name="Wang Z."/>
            <person name="Zhao L."/>
            <person name="Shi B."/>
            <person name="Wen H."/>
            <person name="Lin R."/>
            <person name="Jones M.K."/>
            <person name="Brejova B."/>
            <person name="Vinar T."/>
            <person name="Zhao G."/>
            <person name="McManus D.P."/>
            <person name="Chen Z."/>
            <person name="Zhou Y."/>
            <person name="Wang S."/>
        </authorList>
    </citation>
    <scope>NUCLEOTIDE SEQUENCE [LARGE SCALE GENOMIC DNA]</scope>
</reference>
<evidence type="ECO:0000313" key="3">
    <source>
        <dbReference type="Proteomes" id="UP000019149"/>
    </source>
</evidence>
<proteinExistence type="predicted"/>
<dbReference type="STRING" id="6210.U6JF49"/>
<dbReference type="CTD" id="36341145"/>
<dbReference type="SMART" id="SM01375">
    <property type="entry name" value="Dynein_light"/>
    <property type="match status" value="1"/>
</dbReference>
<dbReference type="WBParaSite" id="EgrG_000071700">
    <property type="protein sequence ID" value="EgrG_000071700"/>
    <property type="gene ID" value="EgrG_000071700"/>
</dbReference>
<dbReference type="KEGG" id="egl:EGR_05430"/>
<evidence type="ECO:0000313" key="4">
    <source>
        <dbReference type="Proteomes" id="UP000492820"/>
    </source>
</evidence>
<dbReference type="RefSeq" id="XP_024350864.1">
    <property type="nucleotide sequence ID" value="XM_024494679.1"/>
</dbReference>
<reference evidence="1" key="3">
    <citation type="submission" date="2014-06" db="EMBL/GenBank/DDBJ databases">
        <authorList>
            <person name="Aslett M."/>
        </authorList>
    </citation>
    <scope>NUCLEOTIDE SEQUENCE</scope>
</reference>
<evidence type="ECO:0000313" key="5">
    <source>
        <dbReference type="WBParaSite" id="EgrG_000071700"/>
    </source>
</evidence>
<dbReference type="GeneID" id="36341145"/>
<dbReference type="OMA" id="CFVAREY"/>
<dbReference type="Gene3D" id="3.30.740.10">
    <property type="entry name" value="Protein Inhibitor Of Neuronal Nitric Oxide Synthase"/>
    <property type="match status" value="1"/>
</dbReference>
<protein>
    <submittedName>
        <fullName evidence="2">Dynein light chain 1, cytoplasmic</fullName>
    </submittedName>
    <submittedName>
        <fullName evidence="1">Expressed protein</fullName>
    </submittedName>
</protein>
<keyword evidence="3" id="KW-1185">Reference proteome</keyword>
<reference evidence="5" key="4">
    <citation type="submission" date="2020-10" db="UniProtKB">
        <authorList>
            <consortium name="WormBaseParasite"/>
        </authorList>
    </citation>
    <scope>IDENTIFICATION</scope>
</reference>
<organism evidence="2 3">
    <name type="scientific">Echinococcus granulosus</name>
    <name type="common">Hydatid tapeworm</name>
    <dbReference type="NCBI Taxonomy" id="6210"/>
    <lineage>
        <taxon>Eukaryota</taxon>
        <taxon>Metazoa</taxon>
        <taxon>Spiralia</taxon>
        <taxon>Lophotrochozoa</taxon>
        <taxon>Platyhelminthes</taxon>
        <taxon>Cestoda</taxon>
        <taxon>Eucestoda</taxon>
        <taxon>Cyclophyllidea</taxon>
        <taxon>Taeniidae</taxon>
        <taxon>Echinococcus</taxon>
        <taxon>Echinococcus granulosus group</taxon>
    </lineage>
</organism>
<dbReference type="InterPro" id="IPR037177">
    <property type="entry name" value="DLC_sf"/>
</dbReference>
<dbReference type="GO" id="GO:0030286">
    <property type="term" value="C:dynein complex"/>
    <property type="evidence" value="ECO:0007669"/>
    <property type="project" value="InterPro"/>
</dbReference>
<gene>
    <name evidence="2 5" type="ORF">EGR_05430</name>
    <name evidence="1" type="ORF">EgrG_000071700</name>
</gene>
<accession>U6JF49</accession>
<dbReference type="AlphaFoldDB" id="U6JF49"/>